<dbReference type="PRINTS" id="PR00019">
    <property type="entry name" value="LEURICHRPT"/>
</dbReference>
<evidence type="ECO:0000313" key="15">
    <source>
        <dbReference type="EMBL" id="RWR93797.1"/>
    </source>
</evidence>
<dbReference type="GO" id="GO:0005886">
    <property type="term" value="C:plasma membrane"/>
    <property type="evidence" value="ECO:0007669"/>
    <property type="project" value="UniProtKB-SubCell"/>
</dbReference>
<dbReference type="Proteomes" id="UP000283530">
    <property type="component" value="Unassembled WGS sequence"/>
</dbReference>
<evidence type="ECO:0000256" key="11">
    <source>
        <dbReference type="ARBA" id="ARBA00023180"/>
    </source>
</evidence>
<keyword evidence="4" id="KW-0433">Leucine-rich repeat</keyword>
<dbReference type="InterPro" id="IPR032675">
    <property type="entry name" value="LRR_dom_sf"/>
</dbReference>
<dbReference type="PANTHER" id="PTHR48063:SF112">
    <property type="entry name" value="RECEPTOR LIKE PROTEIN 30-LIKE"/>
    <property type="match status" value="1"/>
</dbReference>
<dbReference type="PANTHER" id="PTHR48063">
    <property type="entry name" value="LRR RECEPTOR-LIKE KINASE"/>
    <property type="match status" value="1"/>
</dbReference>
<keyword evidence="9 12" id="KW-0472">Membrane</keyword>
<feature type="domain" description="Leucine-rich repeat-containing N-terminal plant-type" evidence="14">
    <location>
        <begin position="41"/>
        <end position="78"/>
    </location>
</feature>
<evidence type="ECO:0000256" key="8">
    <source>
        <dbReference type="ARBA" id="ARBA00022989"/>
    </source>
</evidence>
<keyword evidence="11" id="KW-0325">Glycoprotein</keyword>
<evidence type="ECO:0000256" key="6">
    <source>
        <dbReference type="ARBA" id="ARBA00022729"/>
    </source>
</evidence>
<dbReference type="InterPro" id="IPR003591">
    <property type="entry name" value="Leu-rich_rpt_typical-subtyp"/>
</dbReference>
<evidence type="ECO:0000256" key="5">
    <source>
        <dbReference type="ARBA" id="ARBA00022692"/>
    </source>
</evidence>
<dbReference type="InterPro" id="IPR046956">
    <property type="entry name" value="RLP23-like"/>
</dbReference>
<sequence length="954" mass="106197">MMAAVKPFVEVALWVLVLCSGINVAFGSANKETNGVVLCNERERQALLKFKHALNASEYALSSWVGDNCCRWEGVGCNNETGYVIELNLKGIIYTVSGEIDPSLLELKHLSYLDLSDNYFGFKPIPKFFGSFLKLTYLNLSYSVFSGTVPWQIGNISGLHYLDLHENYLLQIENLQWLSHLSSLQYLDLGKADLSMVSDWVQPINMIPSLSVLHLSDCGLRNSSTPLHFNLTSLTVLDLSGNSLTLKWLDWLANLRSLVTLDLSNVRLEGQSPSSSFFISKPFDWLSQLLINLVSLDLSENRIEGKIPSILWGCCDLLKLDLSSNSLTGDLDGFLKSLTRCGPNNPEKHGRLASIRELYLSNNNFSGTVPESLGQLSNLVSLEMSYNSLEGAISEAHFANLTRLEDLHLSANSLVFNVSPQWIPPFQLKRIGLSSCQLGPQFPSWLQFQRNLSYLDLSHSQISDVIPNWFWNLSSQVSYINISQNLIRGKIPSSLNFGFEAVVDFSSNRFEGPLPQNWSNIIYLDLSNNSLSGPIDMSFGFIEFLFLSNNSLHGSIPSLICNRSSILILDLSRNNLTGQVPSCFEDFQDFFVLDLSFNNLGGVLPNVFTSRDLRCLQLSHNNLSGVLPFLIRAQSPLLALDLSGNRLSGSIPRWLGENTSDLVILNLRSNMFHGNIPPQLSLLSSLQILVLANNSLSGKIPTSFGNFTSMAMTQNLIYSIFPELNIDGAFIKYRESVTVIMKGIEMTYTKTLSLVTTMDLSRNNLFGEIPQELTSLRGLQSLNLSGNHLEGKIPKNIGSLKQLESLDLSQNHLSGKIPSSISSLTFLSKLNLSNNNLSGTIPSGNQLQTLLDPSIYAGNYDLCGPFLPKLCSAKVVPQPPNTFHGEDEDDGTEHWWFFVVVAVGFVAGFWLACGILIFSKTWRIAYFRFFDRLNERLDGFYVKMVAMVMKKTKG</sequence>
<evidence type="ECO:0000256" key="10">
    <source>
        <dbReference type="ARBA" id="ARBA00023170"/>
    </source>
</evidence>
<evidence type="ECO:0000256" key="4">
    <source>
        <dbReference type="ARBA" id="ARBA00022614"/>
    </source>
</evidence>
<dbReference type="FunFam" id="3.80.10.10:FF:000095">
    <property type="entry name" value="LRR receptor-like serine/threonine-protein kinase GSO1"/>
    <property type="match status" value="1"/>
</dbReference>
<dbReference type="Gene3D" id="3.80.10.10">
    <property type="entry name" value="Ribonuclease Inhibitor"/>
    <property type="match status" value="3"/>
</dbReference>
<dbReference type="OrthoDB" id="1600340at2759"/>
<dbReference type="AlphaFoldDB" id="A0A3S3PM91"/>
<evidence type="ECO:0000256" key="7">
    <source>
        <dbReference type="ARBA" id="ARBA00022737"/>
    </source>
</evidence>
<keyword evidence="16" id="KW-1185">Reference proteome</keyword>
<comment type="similarity">
    <text evidence="2">Belongs to the RLP family.</text>
</comment>
<evidence type="ECO:0000313" key="16">
    <source>
        <dbReference type="Proteomes" id="UP000283530"/>
    </source>
</evidence>
<dbReference type="InterPro" id="IPR001611">
    <property type="entry name" value="Leu-rich_rpt"/>
</dbReference>
<feature type="transmembrane region" description="Helical" evidence="12">
    <location>
        <begin position="895"/>
        <end position="918"/>
    </location>
</feature>
<keyword evidence="6 13" id="KW-0732">Signal</keyword>
<evidence type="ECO:0000256" key="12">
    <source>
        <dbReference type="SAM" id="Phobius"/>
    </source>
</evidence>
<evidence type="ECO:0000256" key="13">
    <source>
        <dbReference type="SAM" id="SignalP"/>
    </source>
</evidence>
<dbReference type="SUPFAM" id="SSF52058">
    <property type="entry name" value="L domain-like"/>
    <property type="match status" value="3"/>
</dbReference>
<accession>A0A3S3PM91</accession>
<evidence type="ECO:0000256" key="2">
    <source>
        <dbReference type="ARBA" id="ARBA00009592"/>
    </source>
</evidence>
<dbReference type="Pfam" id="PF13855">
    <property type="entry name" value="LRR_8"/>
    <property type="match status" value="2"/>
</dbReference>
<dbReference type="GO" id="GO:0016301">
    <property type="term" value="F:kinase activity"/>
    <property type="evidence" value="ECO:0007669"/>
    <property type="project" value="UniProtKB-KW"/>
</dbReference>
<evidence type="ECO:0000256" key="9">
    <source>
        <dbReference type="ARBA" id="ARBA00023136"/>
    </source>
</evidence>
<dbReference type="STRING" id="337451.A0A3S3PM91"/>
<keyword evidence="5 12" id="KW-0812">Transmembrane</keyword>
<dbReference type="Pfam" id="PF08263">
    <property type="entry name" value="LRRNT_2"/>
    <property type="match status" value="1"/>
</dbReference>
<reference evidence="15 16" key="1">
    <citation type="journal article" date="2019" name="Nat. Plants">
        <title>Stout camphor tree genome fills gaps in understanding of flowering plant genome evolution.</title>
        <authorList>
            <person name="Chaw S.M."/>
            <person name="Liu Y.C."/>
            <person name="Wu Y.W."/>
            <person name="Wang H.Y."/>
            <person name="Lin C.I."/>
            <person name="Wu C.S."/>
            <person name="Ke H.M."/>
            <person name="Chang L.Y."/>
            <person name="Hsu C.Y."/>
            <person name="Yang H.T."/>
            <person name="Sudianto E."/>
            <person name="Hsu M.H."/>
            <person name="Wu K.P."/>
            <person name="Wang L.N."/>
            <person name="Leebens-Mack J.H."/>
            <person name="Tsai I.J."/>
        </authorList>
    </citation>
    <scope>NUCLEOTIDE SEQUENCE [LARGE SCALE GENOMIC DNA]</scope>
    <source>
        <strain evidence="16">cv. Chaw 1501</strain>
        <tissue evidence="15">Young leaves</tissue>
    </source>
</reference>
<comment type="caution">
    <text evidence="15">The sequence shown here is derived from an EMBL/GenBank/DDBJ whole genome shotgun (WGS) entry which is preliminary data.</text>
</comment>
<feature type="chain" id="PRO_5018706257" evidence="13">
    <location>
        <begin position="28"/>
        <end position="954"/>
    </location>
</feature>
<organism evidence="15 16">
    <name type="scientific">Cinnamomum micranthum f. kanehirae</name>
    <dbReference type="NCBI Taxonomy" id="337451"/>
    <lineage>
        <taxon>Eukaryota</taxon>
        <taxon>Viridiplantae</taxon>
        <taxon>Streptophyta</taxon>
        <taxon>Embryophyta</taxon>
        <taxon>Tracheophyta</taxon>
        <taxon>Spermatophyta</taxon>
        <taxon>Magnoliopsida</taxon>
        <taxon>Magnoliidae</taxon>
        <taxon>Laurales</taxon>
        <taxon>Lauraceae</taxon>
        <taxon>Cinnamomum</taxon>
    </lineage>
</organism>
<dbReference type="PROSITE" id="PS51450">
    <property type="entry name" value="LRR"/>
    <property type="match status" value="2"/>
</dbReference>
<dbReference type="InterPro" id="IPR013210">
    <property type="entry name" value="LRR_N_plant-typ"/>
</dbReference>
<evidence type="ECO:0000256" key="1">
    <source>
        <dbReference type="ARBA" id="ARBA00004251"/>
    </source>
</evidence>
<keyword evidence="7" id="KW-0677">Repeat</keyword>
<dbReference type="Pfam" id="PF00560">
    <property type="entry name" value="LRR_1"/>
    <property type="match status" value="12"/>
</dbReference>
<keyword evidence="15" id="KW-0808">Transferase</keyword>
<proteinExistence type="inferred from homology"/>
<dbReference type="SMART" id="SM00369">
    <property type="entry name" value="LRR_TYP"/>
    <property type="match status" value="10"/>
</dbReference>
<dbReference type="FunFam" id="3.80.10.10:FF:001347">
    <property type="entry name" value="LRR receptor-like serine/threonine-protein kinase GSO2"/>
    <property type="match status" value="1"/>
</dbReference>
<name>A0A3S3PM91_9MAGN</name>
<keyword evidence="10 15" id="KW-0675">Receptor</keyword>
<dbReference type="FunFam" id="3.80.10.10:FF:000111">
    <property type="entry name" value="LRR receptor-like serine/threonine-protein kinase ERECTA"/>
    <property type="match status" value="1"/>
</dbReference>
<protein>
    <submittedName>
        <fullName evidence="15">Putative LRR receptor-like serine/threonine-protein kinase</fullName>
    </submittedName>
</protein>
<dbReference type="EMBL" id="QPKB01000010">
    <property type="protein sequence ID" value="RWR93797.1"/>
    <property type="molecule type" value="Genomic_DNA"/>
</dbReference>
<feature type="signal peptide" evidence="13">
    <location>
        <begin position="1"/>
        <end position="27"/>
    </location>
</feature>
<evidence type="ECO:0000259" key="14">
    <source>
        <dbReference type="Pfam" id="PF08263"/>
    </source>
</evidence>
<evidence type="ECO:0000256" key="3">
    <source>
        <dbReference type="ARBA" id="ARBA00022475"/>
    </source>
</evidence>
<comment type="subcellular location">
    <subcellularLocation>
        <location evidence="1">Cell membrane</location>
        <topology evidence="1">Single-pass type I membrane protein</topology>
    </subcellularLocation>
</comment>
<gene>
    <name evidence="15" type="ORF">CKAN_02307200</name>
</gene>
<keyword evidence="8 12" id="KW-1133">Transmembrane helix</keyword>
<keyword evidence="15" id="KW-0418">Kinase</keyword>
<keyword evidence="3" id="KW-1003">Cell membrane</keyword>